<comment type="caution">
    <text evidence="4">The sequence shown here is derived from an EMBL/GenBank/DDBJ whole genome shotgun (WGS) entry which is preliminary data.</text>
</comment>
<evidence type="ECO:0000256" key="2">
    <source>
        <dbReference type="ARBA" id="ARBA00023242"/>
    </source>
</evidence>
<organism evidence="4 5">
    <name type="scientific">Quercus rubra</name>
    <name type="common">Northern red oak</name>
    <name type="synonym">Quercus borealis</name>
    <dbReference type="NCBI Taxonomy" id="3512"/>
    <lineage>
        <taxon>Eukaryota</taxon>
        <taxon>Viridiplantae</taxon>
        <taxon>Streptophyta</taxon>
        <taxon>Embryophyta</taxon>
        <taxon>Tracheophyta</taxon>
        <taxon>Spermatophyta</taxon>
        <taxon>Magnoliopsida</taxon>
        <taxon>eudicotyledons</taxon>
        <taxon>Gunneridae</taxon>
        <taxon>Pentapetalae</taxon>
        <taxon>rosids</taxon>
        <taxon>fabids</taxon>
        <taxon>Fagales</taxon>
        <taxon>Fagaceae</taxon>
        <taxon>Quercus</taxon>
    </lineage>
</organism>
<keyword evidence="5" id="KW-1185">Reference proteome</keyword>
<dbReference type="AlphaFoldDB" id="A0AAN7JAA8"/>
<name>A0AAN7JAA8_QUERU</name>
<dbReference type="GO" id="GO:0000122">
    <property type="term" value="P:negative regulation of transcription by RNA polymerase II"/>
    <property type="evidence" value="ECO:0007669"/>
    <property type="project" value="TreeGrafter"/>
</dbReference>
<dbReference type="Gene3D" id="1.20.1160.11">
    <property type="entry name" value="Paired amphipathic helix"/>
    <property type="match status" value="4"/>
</dbReference>
<dbReference type="Pfam" id="PF02671">
    <property type="entry name" value="PAH"/>
    <property type="match status" value="4"/>
</dbReference>
<reference evidence="4 5" key="1">
    <citation type="journal article" date="2023" name="G3 (Bethesda)">
        <title>A haplotype-resolved chromosome-scale genome for Quercus rubra L. provides insights into the genetics of adaptive traits for red oak species.</title>
        <authorList>
            <person name="Kapoor B."/>
            <person name="Jenkins J."/>
            <person name="Schmutz J."/>
            <person name="Zhebentyayeva T."/>
            <person name="Kuelheim C."/>
            <person name="Coggeshall M."/>
            <person name="Heim C."/>
            <person name="Lasky J.R."/>
            <person name="Leites L."/>
            <person name="Islam-Faridi N."/>
            <person name="Romero-Severson J."/>
            <person name="DeLeo V.L."/>
            <person name="Lucas S.M."/>
            <person name="Lazic D."/>
            <person name="Gailing O."/>
            <person name="Carlson J."/>
            <person name="Staton M."/>
        </authorList>
    </citation>
    <scope>NUCLEOTIDE SEQUENCE [LARGE SCALE GENOMIC DNA]</scope>
    <source>
        <strain evidence="4">Pseudo-F2</strain>
    </source>
</reference>
<dbReference type="InterPro" id="IPR039774">
    <property type="entry name" value="Sin3-like"/>
</dbReference>
<dbReference type="PROSITE" id="PS51477">
    <property type="entry name" value="PAH"/>
    <property type="match status" value="3"/>
</dbReference>
<comment type="subcellular location">
    <subcellularLocation>
        <location evidence="1 3">Nucleus</location>
    </subcellularLocation>
</comment>
<evidence type="ECO:0000313" key="5">
    <source>
        <dbReference type="Proteomes" id="UP001324115"/>
    </source>
</evidence>
<dbReference type="GO" id="GO:0000785">
    <property type="term" value="C:chromatin"/>
    <property type="evidence" value="ECO:0007669"/>
    <property type="project" value="TreeGrafter"/>
</dbReference>
<sequence>MFLMVMKFFFARRVIAKVKKLFEGHNNLISGFNIFLPKALDISEFWRAIIMIKERFQNDVTVCMIILDILNEFQKGHTDINTIHNQISILLNGHADLIDKFTRFLPKTEPVSAEKWVRGVFSDLRLLRWISLEMKRLGDSGCSSQSKQLSASSRCDFYVQSQAPVGGGGTLGKVTVNDGLNYLKEVMETFRDQREKYDMFCKVMKDFKNQRIGIVDVTIRVKGLFEGHNNLISGFNIFLPKGHEIALEDDEAINILTNIEKRFQNDEQVYIAFSDILNEFWEERKDVNKVYYEVAPILFDDHPDFLAEFTFLPLSSITCST</sequence>
<proteinExistence type="predicted"/>
<evidence type="ECO:0000256" key="3">
    <source>
        <dbReference type="PROSITE-ProRule" id="PRU00810"/>
    </source>
</evidence>
<dbReference type="PANTHER" id="PTHR12346:SF8">
    <property type="entry name" value="PAIRED AMPHIPATHIC HELIX PROTEIN SIN3-LIKE 2"/>
    <property type="match status" value="1"/>
</dbReference>
<gene>
    <name evidence="4" type="ORF">RGQ29_012410</name>
</gene>
<keyword evidence="2 3" id="KW-0539">Nucleus</keyword>
<dbReference type="InterPro" id="IPR036600">
    <property type="entry name" value="PAH_sf"/>
</dbReference>
<dbReference type="EMBL" id="JAXUIC010000002">
    <property type="protein sequence ID" value="KAK4603880.1"/>
    <property type="molecule type" value="Genomic_DNA"/>
</dbReference>
<dbReference type="FunFam" id="1.20.1160.11:FF:000001">
    <property type="entry name" value="Paired amphipathic helix protein Sin3"/>
    <property type="match status" value="1"/>
</dbReference>
<dbReference type="GO" id="GO:0003714">
    <property type="term" value="F:transcription corepressor activity"/>
    <property type="evidence" value="ECO:0007669"/>
    <property type="project" value="InterPro"/>
</dbReference>
<dbReference type="Proteomes" id="UP001324115">
    <property type="component" value="Unassembled WGS sequence"/>
</dbReference>
<dbReference type="SUPFAM" id="SSF47762">
    <property type="entry name" value="PAH2 domain"/>
    <property type="match status" value="4"/>
</dbReference>
<dbReference type="PANTHER" id="PTHR12346">
    <property type="entry name" value="SIN3B-RELATED"/>
    <property type="match status" value="1"/>
</dbReference>
<protein>
    <submittedName>
        <fullName evidence="4">Uncharacterized protein</fullName>
    </submittedName>
</protein>
<accession>A0AAN7JAA8</accession>
<dbReference type="InterPro" id="IPR003822">
    <property type="entry name" value="PAH"/>
</dbReference>
<evidence type="ECO:0000256" key="1">
    <source>
        <dbReference type="ARBA" id="ARBA00004123"/>
    </source>
</evidence>
<dbReference type="GO" id="GO:0000118">
    <property type="term" value="C:histone deacetylase complex"/>
    <property type="evidence" value="ECO:0007669"/>
    <property type="project" value="TreeGrafter"/>
</dbReference>
<evidence type="ECO:0000313" key="4">
    <source>
        <dbReference type="EMBL" id="KAK4603880.1"/>
    </source>
</evidence>